<keyword evidence="5" id="KW-1185">Reference proteome</keyword>
<evidence type="ECO:0000256" key="1">
    <source>
        <dbReference type="ARBA" id="ARBA00007626"/>
    </source>
</evidence>
<comment type="similarity">
    <text evidence="1">Belongs to the PPR family. P subfamily.</text>
</comment>
<evidence type="ECO:0008006" key="6">
    <source>
        <dbReference type="Google" id="ProtNLM"/>
    </source>
</evidence>
<name>A0A540L534_MALBA</name>
<dbReference type="InterPro" id="IPR002885">
    <property type="entry name" value="PPR_rpt"/>
</dbReference>
<evidence type="ECO:0000256" key="2">
    <source>
        <dbReference type="ARBA" id="ARBA00022737"/>
    </source>
</evidence>
<dbReference type="Proteomes" id="UP000315295">
    <property type="component" value="Unassembled WGS sequence"/>
</dbReference>
<evidence type="ECO:0000313" key="4">
    <source>
        <dbReference type="EMBL" id="TQD81449.1"/>
    </source>
</evidence>
<feature type="repeat" description="PPR" evidence="3">
    <location>
        <begin position="90"/>
        <end position="124"/>
    </location>
</feature>
<dbReference type="Pfam" id="PF01535">
    <property type="entry name" value="PPR"/>
    <property type="match status" value="1"/>
</dbReference>
<dbReference type="AlphaFoldDB" id="A0A540L534"/>
<dbReference type="NCBIfam" id="TIGR00756">
    <property type="entry name" value="PPR"/>
    <property type="match status" value="2"/>
</dbReference>
<evidence type="ECO:0000256" key="3">
    <source>
        <dbReference type="PROSITE-ProRule" id="PRU00708"/>
    </source>
</evidence>
<accession>A0A540L534</accession>
<dbReference type="Gene3D" id="1.25.40.10">
    <property type="entry name" value="Tetratricopeptide repeat domain"/>
    <property type="match status" value="1"/>
</dbReference>
<reference evidence="4 5" key="1">
    <citation type="journal article" date="2019" name="G3 (Bethesda)">
        <title>Sequencing of a Wild Apple (Malus baccata) Genome Unravels the Differences Between Cultivated and Wild Apple Species Regarding Disease Resistance and Cold Tolerance.</title>
        <authorList>
            <person name="Chen X."/>
        </authorList>
    </citation>
    <scope>NUCLEOTIDE SEQUENCE [LARGE SCALE GENOMIC DNA]</scope>
    <source>
        <strain evidence="5">cv. Shandingzi</strain>
        <tissue evidence="4">Leaves</tissue>
    </source>
</reference>
<proteinExistence type="inferred from homology"/>
<organism evidence="4 5">
    <name type="scientific">Malus baccata</name>
    <name type="common">Siberian crab apple</name>
    <name type="synonym">Pyrus baccata</name>
    <dbReference type="NCBI Taxonomy" id="106549"/>
    <lineage>
        <taxon>Eukaryota</taxon>
        <taxon>Viridiplantae</taxon>
        <taxon>Streptophyta</taxon>
        <taxon>Embryophyta</taxon>
        <taxon>Tracheophyta</taxon>
        <taxon>Spermatophyta</taxon>
        <taxon>Magnoliopsida</taxon>
        <taxon>eudicotyledons</taxon>
        <taxon>Gunneridae</taxon>
        <taxon>Pentapetalae</taxon>
        <taxon>rosids</taxon>
        <taxon>fabids</taxon>
        <taxon>Rosales</taxon>
        <taxon>Rosaceae</taxon>
        <taxon>Amygdaloideae</taxon>
        <taxon>Maleae</taxon>
        <taxon>Malus</taxon>
    </lineage>
</organism>
<keyword evidence="2" id="KW-0677">Repeat</keyword>
<comment type="caution">
    <text evidence="4">The sequence shown here is derived from an EMBL/GenBank/DDBJ whole genome shotgun (WGS) entry which is preliminary data.</text>
</comment>
<dbReference type="PROSITE" id="PS51375">
    <property type="entry name" value="PPR"/>
    <property type="match status" value="1"/>
</dbReference>
<evidence type="ECO:0000313" key="5">
    <source>
        <dbReference type="Proteomes" id="UP000315295"/>
    </source>
</evidence>
<protein>
    <recommendedName>
        <fullName evidence="6">Pentacotripeptide-repeat region of PRORP domain-containing protein</fullName>
    </recommendedName>
</protein>
<dbReference type="EMBL" id="VIEB01000766">
    <property type="protein sequence ID" value="TQD81449.1"/>
    <property type="molecule type" value="Genomic_DNA"/>
</dbReference>
<dbReference type="Pfam" id="PF13041">
    <property type="entry name" value="PPR_2"/>
    <property type="match status" value="1"/>
</dbReference>
<dbReference type="InterPro" id="IPR011990">
    <property type="entry name" value="TPR-like_helical_dom_sf"/>
</dbReference>
<sequence>MNWLINLSLPTTPRSCFHCPGSLRVQAKRESTFDIDMVNTFLSLLLAKGKLSVACKLFEIFTFNALGKASRIDEVNKLFEQMKSSGINPDVVTVNTLIEVHCKAGRLKDAYKFLKIMLGAGCTPNHVTDTTLDFLGKEIEKMRYQKASMVHDKDD</sequence>
<dbReference type="PANTHER" id="PTHR47941">
    <property type="entry name" value="PENTATRICOPEPTIDE REPEAT-CONTAINING PROTEIN 3, MITOCHONDRIAL"/>
    <property type="match status" value="1"/>
</dbReference>
<gene>
    <name evidence="4" type="ORF">C1H46_032980</name>
</gene>